<feature type="transmembrane region" description="Helical" evidence="18">
    <location>
        <begin position="456"/>
        <end position="472"/>
    </location>
</feature>
<dbReference type="CTD" id="4540"/>
<dbReference type="InterPro" id="IPR003945">
    <property type="entry name" value="NU5C-like"/>
</dbReference>
<feature type="transmembrane region" description="Helical" evidence="18">
    <location>
        <begin position="332"/>
        <end position="356"/>
    </location>
</feature>
<comment type="function">
    <text evidence="1">Core subunit of the mitochondrial membrane respiratory chain NADH dehydrogenase (Complex I) that is believed to belong to the minimal assembly required for catalysis. Complex I functions in the transfer of electrons from NADH to the respiratory chain. The immediate electron acceptor for the enzyme is believed to be ubiquinone.</text>
</comment>
<dbReference type="GO" id="GO:0015990">
    <property type="term" value="P:electron transport coupled proton transport"/>
    <property type="evidence" value="ECO:0007669"/>
    <property type="project" value="TreeGrafter"/>
</dbReference>
<feature type="transmembrane region" description="Helical" evidence="18">
    <location>
        <begin position="368"/>
        <end position="389"/>
    </location>
</feature>
<dbReference type="GeneID" id="42269403"/>
<evidence type="ECO:0000256" key="17">
    <source>
        <dbReference type="ARBA" id="ARBA00049551"/>
    </source>
</evidence>
<keyword evidence="9" id="KW-1278">Translocase</keyword>
<evidence type="ECO:0000256" key="7">
    <source>
        <dbReference type="ARBA" id="ARBA00022692"/>
    </source>
</evidence>
<evidence type="ECO:0000256" key="18">
    <source>
        <dbReference type="SAM" id="Phobius"/>
    </source>
</evidence>
<evidence type="ECO:0000256" key="16">
    <source>
        <dbReference type="ARBA" id="ARBA00031027"/>
    </source>
</evidence>
<keyword evidence="13" id="KW-0830">Ubiquinone</keyword>
<evidence type="ECO:0000256" key="3">
    <source>
        <dbReference type="ARBA" id="ARBA00012944"/>
    </source>
</evidence>
<evidence type="ECO:0000256" key="14">
    <source>
        <dbReference type="ARBA" id="ARBA00023128"/>
    </source>
</evidence>
<keyword evidence="8" id="KW-0999">Mitochondrion inner membrane</keyword>
<feature type="transmembrane region" description="Helical" evidence="18">
    <location>
        <begin position="420"/>
        <end position="444"/>
    </location>
</feature>
<dbReference type="InterPro" id="IPR001750">
    <property type="entry name" value="ND/Mrp_TM"/>
</dbReference>
<feature type="domain" description="NADH dehydrogenase subunit 5 C-terminal" evidence="20">
    <location>
        <begin position="392"/>
        <end position="571"/>
    </location>
</feature>
<feature type="transmembrane region" description="Helical" evidence="18">
    <location>
        <begin position="271"/>
        <end position="292"/>
    </location>
</feature>
<feature type="transmembrane region" description="Helical" evidence="18">
    <location>
        <begin position="214"/>
        <end position="232"/>
    </location>
</feature>
<feature type="transmembrane region" description="Helical" evidence="18">
    <location>
        <begin position="177"/>
        <end position="193"/>
    </location>
</feature>
<evidence type="ECO:0000256" key="2">
    <source>
        <dbReference type="ARBA" id="ARBA00004448"/>
    </source>
</evidence>
<feature type="transmembrane region" description="Helical" evidence="18">
    <location>
        <begin position="244"/>
        <end position="264"/>
    </location>
</feature>
<dbReference type="InterPro" id="IPR010934">
    <property type="entry name" value="NADH_DH_su5_C"/>
</dbReference>
<geneLocation type="mitochondrion" evidence="21"/>
<dbReference type="EC" id="7.1.1.2" evidence="3"/>
<keyword evidence="7 18" id="KW-0812">Transmembrane</keyword>
<evidence type="ECO:0000259" key="19">
    <source>
        <dbReference type="Pfam" id="PF00361"/>
    </source>
</evidence>
<keyword evidence="12" id="KW-0520">NAD</keyword>
<feature type="transmembrane region" description="Helical" evidence="18">
    <location>
        <begin position="549"/>
        <end position="571"/>
    </location>
</feature>
<comment type="subcellular location">
    <subcellularLocation>
        <location evidence="2">Mitochondrion inner membrane</location>
        <topology evidence="2">Multi-pass membrane protein</topology>
    </subcellularLocation>
</comment>
<evidence type="ECO:0000259" key="20">
    <source>
        <dbReference type="Pfam" id="PF06455"/>
    </source>
</evidence>
<keyword evidence="14 21" id="KW-0496">Mitochondrion</keyword>
<dbReference type="EMBL" id="MN167467">
    <property type="protein sequence ID" value="QEV85454.1"/>
    <property type="molecule type" value="Genomic_DNA"/>
</dbReference>
<evidence type="ECO:0000313" key="21">
    <source>
        <dbReference type="EMBL" id="QEV85454.1"/>
    </source>
</evidence>
<evidence type="ECO:0000256" key="5">
    <source>
        <dbReference type="ARBA" id="ARBA00022448"/>
    </source>
</evidence>
<dbReference type="Pfam" id="PF00361">
    <property type="entry name" value="Proton_antipo_M"/>
    <property type="match status" value="1"/>
</dbReference>
<evidence type="ECO:0000256" key="12">
    <source>
        <dbReference type="ARBA" id="ARBA00023027"/>
    </source>
</evidence>
<evidence type="ECO:0000256" key="15">
    <source>
        <dbReference type="ARBA" id="ARBA00023136"/>
    </source>
</evidence>
<reference evidence="21" key="1">
    <citation type="journal article" date="2019" name="Mitochondrial DNA Part B Resour">
        <title>The complete mitochondrial genome of Paracolopha morrisoni (Baker, 1919) (Hemiptera: Aphididae).</title>
        <authorList>
            <person name="Lee J."/>
            <person name="Park J."/>
            <person name="Lee H."/>
            <person name="Park J."/>
            <person name="Lee W."/>
        </authorList>
    </citation>
    <scope>NUCLEOTIDE SEQUENCE</scope>
</reference>
<feature type="transmembrane region" description="Helical" evidence="18">
    <location>
        <begin position="89"/>
        <end position="106"/>
    </location>
</feature>
<keyword evidence="10" id="KW-0249">Electron transport</keyword>
<feature type="transmembrane region" description="Helical" evidence="18">
    <location>
        <begin position="521"/>
        <end position="543"/>
    </location>
</feature>
<evidence type="ECO:0000256" key="4">
    <source>
        <dbReference type="ARBA" id="ARBA00021096"/>
    </source>
</evidence>
<dbReference type="RefSeq" id="YP_009708263.1">
    <property type="nucleotide sequence ID" value="NC_045103.1"/>
</dbReference>
<feature type="transmembrane region" description="Helical" evidence="18">
    <location>
        <begin position="35"/>
        <end position="53"/>
    </location>
</feature>
<keyword evidence="5" id="KW-0813">Transport</keyword>
<feature type="transmembrane region" description="Helical" evidence="18">
    <location>
        <begin position="59"/>
        <end position="77"/>
    </location>
</feature>
<name>A0A5J6KGL5_9HEMI</name>
<feature type="transmembrane region" description="Helical" evidence="18">
    <location>
        <begin position="298"/>
        <end position="320"/>
    </location>
</feature>
<gene>
    <name evidence="21" type="primary">ND5</name>
</gene>
<dbReference type="PANTHER" id="PTHR42829:SF2">
    <property type="entry name" value="NADH-UBIQUINONE OXIDOREDUCTASE CHAIN 5"/>
    <property type="match status" value="1"/>
</dbReference>
<evidence type="ECO:0000256" key="13">
    <source>
        <dbReference type="ARBA" id="ARBA00023075"/>
    </source>
</evidence>
<organism evidence="21">
    <name type="scientific">Paracolopha morrisoni</name>
    <dbReference type="NCBI Taxonomy" id="1308599"/>
    <lineage>
        <taxon>Eukaryota</taxon>
        <taxon>Metazoa</taxon>
        <taxon>Ecdysozoa</taxon>
        <taxon>Arthropoda</taxon>
        <taxon>Hexapoda</taxon>
        <taxon>Insecta</taxon>
        <taxon>Pterygota</taxon>
        <taxon>Neoptera</taxon>
        <taxon>Paraneoptera</taxon>
        <taxon>Hemiptera</taxon>
        <taxon>Sternorrhyncha</taxon>
        <taxon>Aphidomorpha</taxon>
        <taxon>Aphidoidea</taxon>
        <taxon>Aphididae</taxon>
        <taxon>Eriosomatinae</taxon>
        <taxon>Eriosomatini</taxon>
        <taxon>Paracolopha</taxon>
    </lineage>
</organism>
<comment type="catalytic activity">
    <reaction evidence="17">
        <text>a ubiquinone + NADH + 5 H(+)(in) = a ubiquinol + NAD(+) + 4 H(+)(out)</text>
        <dbReference type="Rhea" id="RHEA:29091"/>
        <dbReference type="Rhea" id="RHEA-COMP:9565"/>
        <dbReference type="Rhea" id="RHEA-COMP:9566"/>
        <dbReference type="ChEBI" id="CHEBI:15378"/>
        <dbReference type="ChEBI" id="CHEBI:16389"/>
        <dbReference type="ChEBI" id="CHEBI:17976"/>
        <dbReference type="ChEBI" id="CHEBI:57540"/>
        <dbReference type="ChEBI" id="CHEBI:57945"/>
        <dbReference type="EC" id="7.1.1.2"/>
    </reaction>
</comment>
<dbReference type="AlphaFoldDB" id="A0A5J6KGL5"/>
<dbReference type="GO" id="GO:0042773">
    <property type="term" value="P:ATP synthesis coupled electron transport"/>
    <property type="evidence" value="ECO:0007669"/>
    <property type="project" value="InterPro"/>
</dbReference>
<proteinExistence type="predicted"/>
<keyword evidence="11 18" id="KW-1133">Transmembrane helix</keyword>
<keyword evidence="15 18" id="KW-0472">Membrane</keyword>
<accession>A0A5J6KGL5</accession>
<feature type="transmembrane region" description="Helical" evidence="18">
    <location>
        <begin position="396"/>
        <end position="414"/>
    </location>
</feature>
<feature type="domain" description="NADH:quinone oxidoreductase/Mrp antiporter transmembrane" evidence="19">
    <location>
        <begin position="106"/>
        <end position="386"/>
    </location>
</feature>
<feature type="transmembrane region" description="Helical" evidence="18">
    <location>
        <begin position="478"/>
        <end position="500"/>
    </location>
</feature>
<evidence type="ECO:0000256" key="8">
    <source>
        <dbReference type="ARBA" id="ARBA00022792"/>
    </source>
</evidence>
<keyword evidence="6" id="KW-0679">Respiratory chain</keyword>
<dbReference type="PRINTS" id="PR01434">
    <property type="entry name" value="NADHDHGNASE5"/>
</dbReference>
<evidence type="ECO:0000256" key="9">
    <source>
        <dbReference type="ARBA" id="ARBA00022967"/>
    </source>
</evidence>
<feature type="transmembrane region" description="Helical" evidence="18">
    <location>
        <begin position="6"/>
        <end position="28"/>
    </location>
</feature>
<evidence type="ECO:0000256" key="10">
    <source>
        <dbReference type="ARBA" id="ARBA00022982"/>
    </source>
</evidence>
<dbReference type="GO" id="GO:0005743">
    <property type="term" value="C:mitochondrial inner membrane"/>
    <property type="evidence" value="ECO:0007669"/>
    <property type="project" value="UniProtKB-SubCell"/>
</dbReference>
<evidence type="ECO:0000256" key="6">
    <source>
        <dbReference type="ARBA" id="ARBA00022660"/>
    </source>
</evidence>
<dbReference type="GO" id="GO:0003954">
    <property type="term" value="F:NADH dehydrogenase activity"/>
    <property type="evidence" value="ECO:0007669"/>
    <property type="project" value="TreeGrafter"/>
</dbReference>
<dbReference type="GO" id="GO:0008137">
    <property type="term" value="F:NADH dehydrogenase (ubiquinone) activity"/>
    <property type="evidence" value="ECO:0007669"/>
    <property type="project" value="UniProtKB-EC"/>
</dbReference>
<evidence type="ECO:0000256" key="1">
    <source>
        <dbReference type="ARBA" id="ARBA00003257"/>
    </source>
</evidence>
<evidence type="ECO:0000256" key="11">
    <source>
        <dbReference type="ARBA" id="ARBA00022989"/>
    </source>
</evidence>
<sequence>MKLNFFFFFFFFFFFNFLIFFFFGLYFIYFNKVFFIEYMIFYLNSCLVLYVILIDWMSMMFMSFVFLISSMILLYSMEYMNFDLNKSRFLFLMNLFIMFMGFLILSPNLISILLGWDGLGLVSFCLVVFYQNKKSYSSGLVTVLMNRMGDLFIILSLIWVLNFGSWNFMLLNYYSNLNYLFYISLMLMFASLTKSAQLPFSSWLPLAMAAPTPVSSLVHSSTLVTAGIYLLIRFNEIFLSFNFSFYLMVISCLTMFMSGLNAIFEFDLKKIIAFSTLSQMSFMFMILCLGKIDMCFFYLLMHALFKSMMFLSAGILILNMNNNQDIRKMGGLINYLPFSSLIFMFTLMSLCGFPFFCSFYSKDLIFEFFFMMNLNLIFFFFFLFSFILTFFYSIRIIYYLLLMNFCMVNYLMIIKFESKFLILSMMFISFIMLFFGSFFMWLMFYKFDLILLELKFKLLSMLILMFSIWFFFELNNFLFSMVYFFSLFKIFFFSLMWNLLFFKINFFLNYFLKFSYFSIKIIEFGWIEYSFHLGLVQFIKILMNYNQNIFLNSFKIYFLIFFLWFFIILILNF</sequence>
<dbReference type="Pfam" id="PF06455">
    <property type="entry name" value="NADH5_C"/>
    <property type="match status" value="1"/>
</dbReference>
<protein>
    <recommendedName>
        <fullName evidence="4">NADH-ubiquinone oxidoreductase chain 5</fullName>
        <ecNumber evidence="3">7.1.1.2</ecNumber>
    </recommendedName>
    <alternativeName>
        <fullName evidence="16">NADH dehydrogenase subunit 5</fullName>
    </alternativeName>
</protein>
<dbReference type="PANTHER" id="PTHR42829">
    <property type="entry name" value="NADH-UBIQUINONE OXIDOREDUCTASE CHAIN 5"/>
    <property type="match status" value="1"/>
</dbReference>